<organism evidence="1 2">
    <name type="scientific">Dyella kyungheensis</name>
    <dbReference type="NCBI Taxonomy" id="1242174"/>
    <lineage>
        <taxon>Bacteria</taxon>
        <taxon>Pseudomonadati</taxon>
        <taxon>Pseudomonadota</taxon>
        <taxon>Gammaproteobacteria</taxon>
        <taxon>Lysobacterales</taxon>
        <taxon>Rhodanobacteraceae</taxon>
        <taxon>Dyella</taxon>
    </lineage>
</organism>
<dbReference type="InterPro" id="IPR014718">
    <property type="entry name" value="GH-type_carb-bd"/>
</dbReference>
<dbReference type="InterPro" id="IPR011013">
    <property type="entry name" value="Gal_mutarotase_sf_dom"/>
</dbReference>
<keyword evidence="2" id="KW-1185">Reference proteome</keyword>
<name>A0ABS2JWW3_9GAMM</name>
<dbReference type="Pfam" id="PF01263">
    <property type="entry name" value="Aldose_epim"/>
    <property type="match status" value="1"/>
</dbReference>
<sequence>MAEFLAERGQVGEHGIVVLTDVARGRRVRIARRGATVLSFEVPSPEGVRNIADGYRDAGELDTRPSSRYAIMVPFANRIADARYVFDGVPHDLQPGIEGASRAARHGFVRGVDFDVTDLRADAQGAHVTFVTQAIRPGVHPGYPFAIDLAVSFTLDAGGLALDVVMRNVGERAAPCFFGWHPYFRLADSPIEGWELQIPADSVVRTDEQFIPIAGEGARAPLEQAPELDFRRMQAIGPRELNHAFADLRCDTDGRARTRLRDPQSGLTIAVWQPSGVMLAFTADTVTRDIRRSVALEPMESWSDAFNRPDCADAIRLEPGAERRFTCGVEIESP</sequence>
<gene>
    <name evidence="1" type="ORF">ISP20_20300</name>
</gene>
<comment type="caution">
    <text evidence="1">The sequence shown here is derived from an EMBL/GenBank/DDBJ whole genome shotgun (WGS) entry which is preliminary data.</text>
</comment>
<reference evidence="1 2" key="1">
    <citation type="submission" date="2020-10" db="EMBL/GenBank/DDBJ databases">
        <title>Phylogeny of dyella-like bacteria.</title>
        <authorList>
            <person name="Fu J."/>
        </authorList>
    </citation>
    <scope>NUCLEOTIDE SEQUENCE [LARGE SCALE GENOMIC DNA]</scope>
    <source>
        <strain evidence="1 2">THG-B117</strain>
    </source>
</reference>
<dbReference type="PANTHER" id="PTHR10091">
    <property type="entry name" value="ALDOSE-1-EPIMERASE"/>
    <property type="match status" value="1"/>
</dbReference>
<protein>
    <submittedName>
        <fullName evidence="1">Aldose epimerase</fullName>
    </submittedName>
</protein>
<dbReference type="Proteomes" id="UP001430065">
    <property type="component" value="Unassembled WGS sequence"/>
</dbReference>
<dbReference type="PANTHER" id="PTHR10091:SF0">
    <property type="entry name" value="GALACTOSE MUTAROTASE"/>
    <property type="match status" value="1"/>
</dbReference>
<evidence type="ECO:0000313" key="1">
    <source>
        <dbReference type="EMBL" id="MBM7123517.1"/>
    </source>
</evidence>
<dbReference type="Gene3D" id="2.70.98.10">
    <property type="match status" value="1"/>
</dbReference>
<dbReference type="InterPro" id="IPR008183">
    <property type="entry name" value="Aldose_1/G6P_1-epimerase"/>
</dbReference>
<dbReference type="EMBL" id="JADIKC010000012">
    <property type="protein sequence ID" value="MBM7123517.1"/>
    <property type="molecule type" value="Genomic_DNA"/>
</dbReference>
<dbReference type="SUPFAM" id="SSF74650">
    <property type="entry name" value="Galactose mutarotase-like"/>
    <property type="match status" value="1"/>
</dbReference>
<evidence type="ECO:0000313" key="2">
    <source>
        <dbReference type="Proteomes" id="UP001430065"/>
    </source>
</evidence>
<proteinExistence type="predicted"/>
<dbReference type="RefSeq" id="WP_204637967.1">
    <property type="nucleotide sequence ID" value="NZ_JADIKC010000012.1"/>
</dbReference>
<accession>A0ABS2JWW3</accession>